<organism evidence="5">
    <name type="scientific">Chlorella variabilis</name>
    <name type="common">Green alga</name>
    <dbReference type="NCBI Taxonomy" id="554065"/>
    <lineage>
        <taxon>Eukaryota</taxon>
        <taxon>Viridiplantae</taxon>
        <taxon>Chlorophyta</taxon>
        <taxon>core chlorophytes</taxon>
        <taxon>Trebouxiophyceae</taxon>
        <taxon>Chlorellales</taxon>
        <taxon>Chlorellaceae</taxon>
        <taxon>Chlorella clade</taxon>
        <taxon>Chlorella</taxon>
    </lineage>
</organism>
<feature type="coiled-coil region" evidence="1">
    <location>
        <begin position="324"/>
        <end position="466"/>
    </location>
</feature>
<dbReference type="InParanoid" id="E1Z3Q7"/>
<protein>
    <recommendedName>
        <fullName evidence="3">FHA domain-containing protein</fullName>
    </recommendedName>
</protein>
<dbReference type="SUPFAM" id="SSF49879">
    <property type="entry name" value="SMAD/FHA domain"/>
    <property type="match status" value="1"/>
</dbReference>
<dbReference type="EMBL" id="GL433836">
    <property type="protein sequence ID" value="EFN59522.1"/>
    <property type="molecule type" value="Genomic_DNA"/>
</dbReference>
<dbReference type="OrthoDB" id="687730at2759"/>
<evidence type="ECO:0000256" key="2">
    <source>
        <dbReference type="SAM" id="MobiDB-lite"/>
    </source>
</evidence>
<keyword evidence="1" id="KW-0175">Coiled coil</keyword>
<dbReference type="SMART" id="SM00240">
    <property type="entry name" value="FHA"/>
    <property type="match status" value="1"/>
</dbReference>
<evidence type="ECO:0000259" key="3">
    <source>
        <dbReference type="PROSITE" id="PS50006"/>
    </source>
</evidence>
<dbReference type="KEGG" id="cvr:CHLNCDRAFT_50088"/>
<gene>
    <name evidence="4" type="ORF">CHLNCDRAFT_50088</name>
</gene>
<feature type="region of interest" description="Disordered" evidence="2">
    <location>
        <begin position="597"/>
        <end position="638"/>
    </location>
</feature>
<dbReference type="InterPro" id="IPR008984">
    <property type="entry name" value="SMAD_FHA_dom_sf"/>
</dbReference>
<evidence type="ECO:0000313" key="4">
    <source>
        <dbReference type="EMBL" id="EFN59522.1"/>
    </source>
</evidence>
<feature type="compositionally biased region" description="Low complexity" evidence="2">
    <location>
        <begin position="788"/>
        <end position="804"/>
    </location>
</feature>
<proteinExistence type="predicted"/>
<feature type="domain" description="FHA" evidence="3">
    <location>
        <begin position="35"/>
        <end position="87"/>
    </location>
</feature>
<feature type="compositionally biased region" description="Low complexity" evidence="2">
    <location>
        <begin position="689"/>
        <end position="736"/>
    </location>
</feature>
<name>E1Z3Q7_CHLVA</name>
<dbReference type="PROSITE" id="PS50006">
    <property type="entry name" value="FHA_DOMAIN"/>
    <property type="match status" value="1"/>
</dbReference>
<feature type="compositionally biased region" description="Low complexity" evidence="2">
    <location>
        <begin position="170"/>
        <end position="198"/>
    </location>
</feature>
<dbReference type="eggNOG" id="ENOG502R378">
    <property type="taxonomic scope" value="Eukaryota"/>
</dbReference>
<feature type="compositionally biased region" description="Acidic residues" evidence="2">
    <location>
        <begin position="847"/>
        <end position="898"/>
    </location>
</feature>
<feature type="region of interest" description="Disordered" evidence="2">
    <location>
        <begin position="659"/>
        <end position="952"/>
    </location>
</feature>
<evidence type="ECO:0000313" key="5">
    <source>
        <dbReference type="Proteomes" id="UP000008141"/>
    </source>
</evidence>
<keyword evidence="5" id="KW-1185">Reference proteome</keyword>
<feature type="compositionally biased region" description="Polar residues" evidence="2">
    <location>
        <begin position="908"/>
        <end position="920"/>
    </location>
</feature>
<dbReference type="InterPro" id="IPR000253">
    <property type="entry name" value="FHA_dom"/>
</dbReference>
<feature type="coiled-coil region" evidence="1">
    <location>
        <begin position="501"/>
        <end position="528"/>
    </location>
</feature>
<feature type="compositionally biased region" description="Acidic residues" evidence="2">
    <location>
        <begin position="659"/>
        <end position="688"/>
    </location>
</feature>
<dbReference type="CDD" id="cd00060">
    <property type="entry name" value="FHA"/>
    <property type="match status" value="1"/>
</dbReference>
<accession>E1Z3Q7</accession>
<dbReference type="OMA" id="IFTHQEA"/>
<reference evidence="4 5" key="1">
    <citation type="journal article" date="2010" name="Plant Cell">
        <title>The Chlorella variabilis NC64A genome reveals adaptation to photosymbiosis, coevolution with viruses, and cryptic sex.</title>
        <authorList>
            <person name="Blanc G."/>
            <person name="Duncan G."/>
            <person name="Agarkova I."/>
            <person name="Borodovsky M."/>
            <person name="Gurnon J."/>
            <person name="Kuo A."/>
            <person name="Lindquist E."/>
            <person name="Lucas S."/>
            <person name="Pangilinan J."/>
            <person name="Polle J."/>
            <person name="Salamov A."/>
            <person name="Terry A."/>
            <person name="Yamada T."/>
            <person name="Dunigan D.D."/>
            <person name="Grigoriev I.V."/>
            <person name="Claverie J.M."/>
            <person name="Van Etten J.L."/>
        </authorList>
    </citation>
    <scope>NUCLEOTIDE SEQUENCE [LARGE SCALE GENOMIC DNA]</scope>
    <source>
        <strain evidence="4 5">NC64A</strain>
    </source>
</reference>
<dbReference type="Gene3D" id="2.60.200.20">
    <property type="match status" value="1"/>
</dbReference>
<evidence type="ECO:0000256" key="1">
    <source>
        <dbReference type="SAM" id="Coils"/>
    </source>
</evidence>
<dbReference type="Pfam" id="PF00498">
    <property type="entry name" value="FHA"/>
    <property type="match status" value="1"/>
</dbReference>
<sequence length="952" mass="97721">MAATYRLVASSARSQGFTGGLGGGGDLQLSTSAPLRIGRALDNDVRLPPDWIQISSKHCTISYVPDQDAWKVLDSSTNGTFLNGQRIGKGNEAVARAGDRIQLSVVDPKAPENHMEYVLRRFDSSPEAATSAVQPSPAAVAAAAALTPKRKPGELSANGGAGLTTKRSKTTPSNTAGAPGGTTPATRAPPASPAVVAGNGAGAKQATASGGGGAGDIQALFHMKEYNQPRRTRLLSSLFCSHHSYPERLPQKLLRQVDELKQKNEEVAKQLKHAEAARREQAAAAAKAHDQATQAHGDVRRMEAELVSLRQSEMRLKLDVEAANRSAGVAAEEANRAAEEAQAERAGREEAAARAAALEEELAAAQEAQEAAAGEAAAARAEVEGLQSGVQAAEQRGVALAAQLEAAQATLQEKQEQLDGWVEHLQLELGTERDARLAVEGQLAEAQAAEEEARRYINSLESRERLLQASPGSPCCLGGQSNDRLLVDGCLVELQRGNQRSQAANKRITQAFAELQQAKAEADAIMEQQCQQCSDICAQLAASNGSRLPGPSPGSAQLGLLAGTQEVVPHGMLSPAWAAPHTVPAAAQQATPLVAVAEQEEEAVASPPLQQEERQTAAGEEEGAAAAGEAGPDAAGDEQMADEFEAAEGEPVDGAAVEEAEAAEAAQQEELELEQLDDEMEDVEDEGDALQAAAQAGGTAPAAEGQPDAAAAQQAPGSGAASTPAPGVPAPWAGGPEELVVEDSEDQGQAARKAAAGTETMSEAEEEVVEEEGDAAYGGATDAEDEGPAAAAAAAAGPAVEGAGLYSGSTLPAPGSGALAAQEAGGGGSDGETQPQDPGREDFIDLLADEEGGEEGEPQQEQAAEEEVEEAAEAAGEEQGEGEGGTEEESEEEAEEVVEAAARDQENEASQGNVAGTQDDSAARSLPSKVPESEPQKQDGGAEAPPGTGGWF</sequence>
<feature type="compositionally biased region" description="Acidic residues" evidence="2">
    <location>
        <begin position="762"/>
        <end position="774"/>
    </location>
</feature>
<dbReference type="Proteomes" id="UP000008141">
    <property type="component" value="Unassembled WGS sequence"/>
</dbReference>
<dbReference type="AlphaFoldDB" id="E1Z3Q7"/>
<feature type="compositionally biased region" description="Low complexity" evidence="2">
    <location>
        <begin position="624"/>
        <end position="634"/>
    </location>
</feature>
<dbReference type="RefSeq" id="XP_005851624.1">
    <property type="nucleotide sequence ID" value="XM_005851562.1"/>
</dbReference>
<feature type="region of interest" description="Disordered" evidence="2">
    <location>
        <begin position="150"/>
        <end position="212"/>
    </location>
</feature>
<dbReference type="GeneID" id="17358517"/>